<dbReference type="RefSeq" id="WP_013863646.1">
    <property type="nucleotide sequence ID" value="NC_015635.1"/>
</dbReference>
<feature type="chain" id="PRO_5039283940" evidence="2">
    <location>
        <begin position="23"/>
        <end position="430"/>
    </location>
</feature>
<dbReference type="STRING" id="1032480.MLP_27630"/>
<dbReference type="OrthoDB" id="618894at2"/>
<dbReference type="Proteomes" id="UP000007947">
    <property type="component" value="Chromosome"/>
</dbReference>
<reference evidence="3 4" key="1">
    <citation type="submission" date="2011-05" db="EMBL/GenBank/DDBJ databases">
        <title>Whole genome sequence of Microlunatus phosphovorus NM-1.</title>
        <authorList>
            <person name="Hosoyama A."/>
            <person name="Sasaki K."/>
            <person name="Harada T."/>
            <person name="Igarashi R."/>
            <person name="Kawakoshi A."/>
            <person name="Sasagawa M."/>
            <person name="Fukada J."/>
            <person name="Nakamura S."/>
            <person name="Katano Y."/>
            <person name="Hanada S."/>
            <person name="Kamagata Y."/>
            <person name="Nakamura N."/>
            <person name="Yamazaki S."/>
            <person name="Fujita N."/>
        </authorList>
    </citation>
    <scope>NUCLEOTIDE SEQUENCE [LARGE SCALE GENOMIC DNA]</scope>
    <source>
        <strain evidence="4">ATCC 700054 / DSM 10555 / JCM 9379 / NBRC 101784 / NCIMB 13414 / VKM Ac-1990 / NM-1</strain>
    </source>
</reference>
<dbReference type="HOGENOM" id="CLU_637466_0_0_11"/>
<keyword evidence="4" id="KW-1185">Reference proteome</keyword>
<evidence type="ECO:0000256" key="1">
    <source>
        <dbReference type="SAM" id="MobiDB-lite"/>
    </source>
</evidence>
<name>F5XIA8_MICPN</name>
<protein>
    <submittedName>
        <fullName evidence="3">Uncharacterized protein</fullName>
    </submittedName>
</protein>
<keyword evidence="2" id="KW-0732">Signal</keyword>
<accession>F5XIA8</accession>
<sequence>MTRRRTLTLAALLMAASVISVAVLTLPQLRHSDSPTTPPSPTPATSPSGSPAPAPAPTPTPSATTGPPPGSVHTADAYRAHYGGSYAGWDALIKAGRKLPKAGAECRSAWQQARRDPALDWDKAGYLCLNRLVGKGFKPQGISGTGAVQGYRIGDRPAARRNIVMVSSYSVAAQPKLRFPNSPGRTEATRLTVIDLDRSRYNTVELVKPSGDDSLVALGSHGSGLAWVGQYLYSSSRTALWMYNADDLMEIDGHFVLPAVARWSVAGQGGLSSLGLDRAKRRTSLISITYSETGTAWTHTFPLDASGQLRQSKRRAVDELSLTSSFGPGPSPIYSTASSVVPGTNYQGIGAIGRHRIANSSSLMLDSRRHGDNVVILRKGAMLARFSMPKENLESLYIDLRRRRYVTITEHGEQFLFWLPVDHLLERSKR</sequence>
<evidence type="ECO:0000313" key="3">
    <source>
        <dbReference type="EMBL" id="BAK35777.1"/>
    </source>
</evidence>
<gene>
    <name evidence="3" type="ordered locus">MLP_27630</name>
</gene>
<feature type="region of interest" description="Disordered" evidence="1">
    <location>
        <begin position="30"/>
        <end position="76"/>
    </location>
</feature>
<dbReference type="AlphaFoldDB" id="F5XIA8"/>
<feature type="signal peptide" evidence="2">
    <location>
        <begin position="1"/>
        <end position="22"/>
    </location>
</feature>
<evidence type="ECO:0000256" key="2">
    <source>
        <dbReference type="SAM" id="SignalP"/>
    </source>
</evidence>
<organism evidence="3 4">
    <name type="scientific">Microlunatus phosphovorus (strain ATCC 700054 / DSM 10555 / JCM 9379 / NBRC 101784 / NCIMB 13414 / VKM Ac-1990 / NM-1)</name>
    <dbReference type="NCBI Taxonomy" id="1032480"/>
    <lineage>
        <taxon>Bacteria</taxon>
        <taxon>Bacillati</taxon>
        <taxon>Actinomycetota</taxon>
        <taxon>Actinomycetes</taxon>
        <taxon>Propionibacteriales</taxon>
        <taxon>Propionibacteriaceae</taxon>
        <taxon>Microlunatus</taxon>
    </lineage>
</organism>
<evidence type="ECO:0000313" key="4">
    <source>
        <dbReference type="Proteomes" id="UP000007947"/>
    </source>
</evidence>
<proteinExistence type="predicted"/>
<dbReference type="KEGG" id="mph:MLP_27630"/>
<feature type="compositionally biased region" description="Pro residues" evidence="1">
    <location>
        <begin position="36"/>
        <end position="70"/>
    </location>
</feature>
<dbReference type="EMBL" id="AP012204">
    <property type="protein sequence ID" value="BAK35777.1"/>
    <property type="molecule type" value="Genomic_DNA"/>
</dbReference>